<proteinExistence type="predicted"/>
<evidence type="ECO:0000256" key="1">
    <source>
        <dbReference type="SAM" id="MobiDB-lite"/>
    </source>
</evidence>
<name>A0A0D0CTI4_9AGAR</name>
<dbReference type="EMBL" id="KN834766">
    <property type="protein sequence ID" value="KIK62757.1"/>
    <property type="molecule type" value="Genomic_DNA"/>
</dbReference>
<feature type="compositionally biased region" description="Basic and acidic residues" evidence="1">
    <location>
        <begin position="27"/>
        <end position="40"/>
    </location>
</feature>
<accession>A0A0D0CTI4</accession>
<sequence length="190" mass="21257">MEGFRRSSLSSFTGTPKPFLIKKHLRSKDSGHTRSETNPVEKAKCSQMYFAATNRDGFGTPLQRDHALSLLPLLRRVFFGGASGVICPEQSDLKPQGNCEERESSDSDDDPKPETETFRSPPSRTRSQRDASIHASNSLMVQVPLVQRSTMTSRMLDLDELSRFRDANVTPALLIFCRSVNDFAIFSHCS</sequence>
<evidence type="ECO:0000313" key="3">
    <source>
        <dbReference type="Proteomes" id="UP000053593"/>
    </source>
</evidence>
<dbReference type="Proteomes" id="UP000053593">
    <property type="component" value="Unassembled WGS sequence"/>
</dbReference>
<organism evidence="2 3">
    <name type="scientific">Collybiopsis luxurians FD-317 M1</name>
    <dbReference type="NCBI Taxonomy" id="944289"/>
    <lineage>
        <taxon>Eukaryota</taxon>
        <taxon>Fungi</taxon>
        <taxon>Dikarya</taxon>
        <taxon>Basidiomycota</taxon>
        <taxon>Agaricomycotina</taxon>
        <taxon>Agaricomycetes</taxon>
        <taxon>Agaricomycetidae</taxon>
        <taxon>Agaricales</taxon>
        <taxon>Marasmiineae</taxon>
        <taxon>Omphalotaceae</taxon>
        <taxon>Collybiopsis</taxon>
        <taxon>Collybiopsis luxurians</taxon>
    </lineage>
</organism>
<keyword evidence="3" id="KW-1185">Reference proteome</keyword>
<dbReference type="AlphaFoldDB" id="A0A0D0CTI4"/>
<reference evidence="2 3" key="1">
    <citation type="submission" date="2014-04" db="EMBL/GenBank/DDBJ databases">
        <title>Evolutionary Origins and Diversification of the Mycorrhizal Mutualists.</title>
        <authorList>
            <consortium name="DOE Joint Genome Institute"/>
            <consortium name="Mycorrhizal Genomics Consortium"/>
            <person name="Kohler A."/>
            <person name="Kuo A."/>
            <person name="Nagy L.G."/>
            <person name="Floudas D."/>
            <person name="Copeland A."/>
            <person name="Barry K.W."/>
            <person name="Cichocki N."/>
            <person name="Veneault-Fourrey C."/>
            <person name="LaButti K."/>
            <person name="Lindquist E.A."/>
            <person name="Lipzen A."/>
            <person name="Lundell T."/>
            <person name="Morin E."/>
            <person name="Murat C."/>
            <person name="Riley R."/>
            <person name="Ohm R."/>
            <person name="Sun H."/>
            <person name="Tunlid A."/>
            <person name="Henrissat B."/>
            <person name="Grigoriev I.V."/>
            <person name="Hibbett D.S."/>
            <person name="Martin F."/>
        </authorList>
    </citation>
    <scope>NUCLEOTIDE SEQUENCE [LARGE SCALE GENOMIC DNA]</scope>
    <source>
        <strain evidence="2 3">FD-317 M1</strain>
    </source>
</reference>
<feature type="compositionally biased region" description="Basic and acidic residues" evidence="1">
    <location>
        <begin position="99"/>
        <end position="117"/>
    </location>
</feature>
<feature type="region of interest" description="Disordered" evidence="1">
    <location>
        <begin position="1"/>
        <end position="40"/>
    </location>
</feature>
<protein>
    <submittedName>
        <fullName evidence="2">Uncharacterized protein</fullName>
    </submittedName>
</protein>
<dbReference type="HOGENOM" id="CLU_1428144_0_0_1"/>
<evidence type="ECO:0000313" key="2">
    <source>
        <dbReference type="EMBL" id="KIK62757.1"/>
    </source>
</evidence>
<feature type="region of interest" description="Disordered" evidence="1">
    <location>
        <begin position="89"/>
        <end position="133"/>
    </location>
</feature>
<gene>
    <name evidence="2" type="ORF">GYMLUDRAFT_58031</name>
</gene>